<evidence type="ECO:0000313" key="2">
    <source>
        <dbReference type="Proteomes" id="UP000292781"/>
    </source>
</evidence>
<accession>A0A4Q9VHU7</accession>
<evidence type="ECO:0000313" key="1">
    <source>
        <dbReference type="EMBL" id="TBW34620.1"/>
    </source>
</evidence>
<dbReference type="EMBL" id="SJFN01000032">
    <property type="protein sequence ID" value="TBW34620.1"/>
    <property type="molecule type" value="Genomic_DNA"/>
</dbReference>
<proteinExistence type="predicted"/>
<dbReference type="OrthoDB" id="8477976at2"/>
<dbReference type="Gene3D" id="1.10.530.10">
    <property type="match status" value="1"/>
</dbReference>
<dbReference type="RefSeq" id="WP_131310997.1">
    <property type="nucleotide sequence ID" value="NZ_SJFN01000032.1"/>
</dbReference>
<name>A0A4Q9VHU7_9HYPH</name>
<comment type="caution">
    <text evidence="1">The sequence shown here is derived from an EMBL/GenBank/DDBJ whole genome shotgun (WGS) entry which is preliminary data.</text>
</comment>
<sequence length="482" mass="48655">MQIDDKGTVNRRIAGAFKAAADATGTSFGYLLETSGRESDHRTELGASTSTAKGLFQFVDQTWLDLVKRQGPSVGLDRLADKITADGKGGWTVADPAERSRILALKTDPLVASVMAGKFTQENAAKLGDALGRPPAEGELYAAHVLGAAGAVKLIRMASAEPTTTAAIAFPKAAAANPALFYGKDGRPRTAAELLAGLTGPTTAATSDTARRITEAHAALAGGRADPGTVALMVKAQAAATVAAEPLGAAETATDPAMALRHLKATIADGTLPGARTGSSPLLGPRLDGWRAKSSADAFTLLLRSDPVERGDDAAAAVALAETLPTASRPATATLTAVARASAAAPAGGIPYVDPNAPLHLAAPPPLAVADPAPIARPSRLMTRVATGAPDQPLPMVDAARGATVPTPRLFTEATAADATATAAAAGAVRVRTTTISAATAPAAAIAARGDLATAIPDAPVRRAPRPLDLTIGSRLRADIGR</sequence>
<evidence type="ECO:0008006" key="3">
    <source>
        <dbReference type="Google" id="ProtNLM"/>
    </source>
</evidence>
<reference evidence="1 2" key="1">
    <citation type="submission" date="2019-02" db="EMBL/GenBank/DDBJ databases">
        <title>Siculibacillus lacustris gen. nov., sp. nov., a new rosette-forming bacterium isolated from a freshwater crater lake (Lake St. Ana, Romania).</title>
        <authorList>
            <person name="Felfoldi T."/>
            <person name="Marton Z."/>
            <person name="Szabo A."/>
            <person name="Mentes A."/>
            <person name="Boka K."/>
            <person name="Marialigeti K."/>
            <person name="Mathe I."/>
            <person name="Koncz M."/>
            <person name="Schumann P."/>
            <person name="Toth E."/>
        </authorList>
    </citation>
    <scope>NUCLEOTIDE SEQUENCE [LARGE SCALE GENOMIC DNA]</scope>
    <source>
        <strain evidence="1 2">SA-279</strain>
    </source>
</reference>
<dbReference type="Proteomes" id="UP000292781">
    <property type="component" value="Unassembled WGS sequence"/>
</dbReference>
<organism evidence="1 2">
    <name type="scientific">Siculibacillus lacustris</name>
    <dbReference type="NCBI Taxonomy" id="1549641"/>
    <lineage>
        <taxon>Bacteria</taxon>
        <taxon>Pseudomonadati</taxon>
        <taxon>Pseudomonadota</taxon>
        <taxon>Alphaproteobacteria</taxon>
        <taxon>Hyphomicrobiales</taxon>
        <taxon>Ancalomicrobiaceae</taxon>
        <taxon>Siculibacillus</taxon>
    </lineage>
</organism>
<keyword evidence="2" id="KW-1185">Reference proteome</keyword>
<dbReference type="AlphaFoldDB" id="A0A4Q9VHU7"/>
<gene>
    <name evidence="1" type="ORF">EYW49_17900</name>
</gene>
<protein>
    <recommendedName>
        <fullName evidence="3">Lytic transglycosylase domain-containing protein</fullName>
    </recommendedName>
</protein>